<gene>
    <name evidence="5" type="primary">FAM71E2</name>
</gene>
<dbReference type="InterPro" id="IPR022168">
    <property type="entry name" value="GARIL-like_Rab2B-bd"/>
</dbReference>
<evidence type="ECO:0000256" key="2">
    <source>
        <dbReference type="SAM" id="MobiDB-lite"/>
    </source>
</evidence>
<dbReference type="GeneID" id="103606743"/>
<evidence type="ECO:0000256" key="1">
    <source>
        <dbReference type="ARBA" id="ARBA00038379"/>
    </source>
</evidence>
<comment type="similarity">
    <text evidence="1">Belongs to the GARIN family.</text>
</comment>
<feature type="compositionally biased region" description="Basic and acidic residues" evidence="2">
    <location>
        <begin position="729"/>
        <end position="754"/>
    </location>
</feature>
<evidence type="ECO:0000313" key="5">
    <source>
        <dbReference type="RefSeq" id="XP_008589520.1"/>
    </source>
</evidence>
<protein>
    <recommendedName>
        <fullName evidence="3">Golgi associated RAB2 interactor protein-like Rab2B-binding domain-containing protein</fullName>
    </recommendedName>
</protein>
<feature type="region of interest" description="Disordered" evidence="2">
    <location>
        <begin position="856"/>
        <end position="876"/>
    </location>
</feature>
<dbReference type="RefSeq" id="XP_008589520.1">
    <property type="nucleotide sequence ID" value="XM_008591298.1"/>
</dbReference>
<feature type="region of interest" description="Disordered" evidence="2">
    <location>
        <begin position="389"/>
        <end position="414"/>
    </location>
</feature>
<evidence type="ECO:0000259" key="3">
    <source>
        <dbReference type="Pfam" id="PF12480"/>
    </source>
</evidence>
<feature type="region of interest" description="Disordered" evidence="2">
    <location>
        <begin position="432"/>
        <end position="489"/>
    </location>
</feature>
<feature type="domain" description="Golgi associated RAB2 interactor protein-like Rab2B-binding" evidence="3">
    <location>
        <begin position="98"/>
        <end position="165"/>
    </location>
</feature>
<feature type="region of interest" description="Disordered" evidence="2">
    <location>
        <begin position="532"/>
        <end position="565"/>
    </location>
</feature>
<accession>A0ABM0S9H9</accession>
<feature type="compositionally biased region" description="Polar residues" evidence="2">
    <location>
        <begin position="765"/>
        <end position="777"/>
    </location>
</feature>
<feature type="compositionally biased region" description="Basic and acidic residues" evidence="2">
    <location>
        <begin position="552"/>
        <end position="564"/>
    </location>
</feature>
<organism evidence="4 5">
    <name type="scientific">Galeopterus variegatus</name>
    <name type="common">Malayan flying lemur</name>
    <name type="synonym">Cynocephalus variegatus</name>
    <dbReference type="NCBI Taxonomy" id="482537"/>
    <lineage>
        <taxon>Eukaryota</taxon>
        <taxon>Metazoa</taxon>
        <taxon>Chordata</taxon>
        <taxon>Craniata</taxon>
        <taxon>Vertebrata</taxon>
        <taxon>Euteleostomi</taxon>
        <taxon>Mammalia</taxon>
        <taxon>Eutheria</taxon>
        <taxon>Euarchontoglires</taxon>
        <taxon>Dermoptera</taxon>
        <taxon>Cynocephalidae</taxon>
        <taxon>Galeopterus</taxon>
    </lineage>
</organism>
<keyword evidence="4" id="KW-1185">Reference proteome</keyword>
<feature type="compositionally biased region" description="Pro residues" evidence="2">
    <location>
        <begin position="479"/>
        <end position="489"/>
    </location>
</feature>
<dbReference type="Pfam" id="PF12480">
    <property type="entry name" value="GARIL_Rab2_bd"/>
    <property type="match status" value="1"/>
</dbReference>
<dbReference type="PANTHER" id="PTHR22574">
    <property type="match status" value="1"/>
</dbReference>
<sequence length="876" mass="97460">MKRLRNLRHVERLQAPPKWVPVLGELQKTLQKGEYLPLRPLPMFESNFVQVTNRGDPVYVHHRTNRLTMGVAASLPGLMLPDILLIARPPEGRECSNLVLTRMIPLDLVHFYVHNLATWCLKLCLVTGRYYYLELDAPDNEVGFLFDRWIRLINLLQKPATSWAPRTLQTLPLDMSLAKAPASTWHLQVRTGPSVDVQIPDLWSPALFPVTVAEPHKTLKPQKQNKAKALKLRFKSQAVGDSVPLIWSQLEHADPRKKSTEKKSYPDICPDRSHTELHVTEKTSITIRTIFSIISSTVHQTQSATKVYLSDSEEVTGQEHIIETPSHCISGDGPGFFFPGSYDHLDVWQKDMEDLMNPDSSTLSSSSFGPALYPSAVYLSAHYSSFPRPSEKARSIGSRQRVGPPPSQKAPSVPVTSCKAPFIVDQSQKVPALPASSQRGAGLCAPSQKPPAVPRPSQKASAKPTVPQKTPAIPALPQKIPPPPKKAPPAPAILQKTVLPCAPKTESLFLPTPSQKAPTSPTQCQMVLSSPTSWQKIPANSDVLPTGIPGRDVLRKGKSKEKPEPVVMVGTQKTNVVETRTQAMSLEFPFTTTKKSEEVLINGTQEITFKGLKGKGKSEDGTHRMKEEISLHMPGMRSKEVEQKEEWVKTQELAIEGPPQEHSRPFSMEGLALAKLMIMANSKEQHLRSGVVSLPSWLSVTSQESTISTRASVPFGPSHFSSLEGTPVEVREQPESHTWEKDRQQWTKMEKPWDPVRPPKVPLQSMPNSSSPKIDNTSQVPIPLLASRWEDIPQPSLPVIPISRMEATARVPQQTTRISQEPMRMPNQHPLATTELSSKILQPMLLEIEHMRDKATKAEMTKEEPGTFNPFSRYLG</sequence>
<reference evidence="5" key="1">
    <citation type="submission" date="2025-08" db="UniProtKB">
        <authorList>
            <consortium name="RefSeq"/>
        </authorList>
    </citation>
    <scope>IDENTIFICATION</scope>
</reference>
<evidence type="ECO:0000313" key="4">
    <source>
        <dbReference type="Proteomes" id="UP000694923"/>
    </source>
</evidence>
<feature type="compositionally biased region" description="Basic and acidic residues" evidence="2">
    <location>
        <begin position="856"/>
        <end position="865"/>
    </location>
</feature>
<dbReference type="Proteomes" id="UP000694923">
    <property type="component" value="Unplaced"/>
</dbReference>
<name>A0ABM0S9H9_GALVR</name>
<proteinExistence type="inferred from homology"/>
<feature type="region of interest" description="Disordered" evidence="2">
    <location>
        <begin position="716"/>
        <end position="777"/>
    </location>
</feature>
<dbReference type="PANTHER" id="PTHR22574:SF12">
    <property type="entry name" value="GOLGI-ASSOCIATED RAB2 INTERACTOR PROTEIN 5B"/>
    <property type="match status" value="1"/>
</dbReference>